<protein>
    <submittedName>
        <fullName evidence="1">Uncharacterized protein</fullName>
    </submittedName>
</protein>
<name>A0ABY6T8V3_9GAMM</name>
<evidence type="ECO:0000313" key="2">
    <source>
        <dbReference type="Proteomes" id="UP000277577"/>
    </source>
</evidence>
<evidence type="ECO:0000313" key="1">
    <source>
        <dbReference type="EMBL" id="VEB38653.1"/>
    </source>
</evidence>
<keyword evidence="2" id="KW-1185">Reference proteome</keyword>
<gene>
    <name evidence="1" type="ORF">NCTC11976_02846</name>
</gene>
<accession>A0ABY6T8V3</accession>
<sequence>MFFKESNSNSGTKWDTEAYHKIIKEYEPNISEHELQSQLKSYENLLNSLGHIEENVLFISIGCGTNYSRTKEQAIPTYLKRIAEENKVHALLIDGNFLGGTDMFKGIHNLENKGEEGEDTFTLKNNPNLTVEVFGCFVVDDGVLTNELRKAIVDILDKGGRVFVANHTQAKLFSDIPQIAELCNSIKSEHPQAAYLLQVYTQGGMGPVRYCSKELCDYKTDIYEQEKNGTVQVCAELSDLQFVDEFKPDFHPPSDQYGIK</sequence>
<dbReference type="RefSeq" id="WP_028380045.1">
    <property type="nucleotide sequence ID" value="NZ_CAAAIT010000001.1"/>
</dbReference>
<reference evidence="1 2" key="1">
    <citation type="submission" date="2018-12" db="EMBL/GenBank/DDBJ databases">
        <authorList>
            <consortium name="Pathogen Informatics"/>
        </authorList>
    </citation>
    <scope>NUCLEOTIDE SEQUENCE [LARGE SCALE GENOMIC DNA]</scope>
    <source>
        <strain evidence="1 2">NCTC11976</strain>
    </source>
</reference>
<dbReference type="Proteomes" id="UP000277577">
    <property type="component" value="Chromosome"/>
</dbReference>
<proteinExistence type="predicted"/>
<dbReference type="EMBL" id="LR134173">
    <property type="protein sequence ID" value="VEB38653.1"/>
    <property type="molecule type" value="Genomic_DNA"/>
</dbReference>
<organism evidence="1 2">
    <name type="scientific">Legionella cherrii</name>
    <dbReference type="NCBI Taxonomy" id="28084"/>
    <lineage>
        <taxon>Bacteria</taxon>
        <taxon>Pseudomonadati</taxon>
        <taxon>Pseudomonadota</taxon>
        <taxon>Gammaproteobacteria</taxon>
        <taxon>Legionellales</taxon>
        <taxon>Legionellaceae</taxon>
        <taxon>Legionella</taxon>
    </lineage>
</organism>